<accession>A0A2K3PMC4</accession>
<name>A0A2K3PMC4_TRIPR</name>
<evidence type="ECO:0000256" key="2">
    <source>
        <dbReference type="SAM" id="Phobius"/>
    </source>
</evidence>
<evidence type="ECO:0000313" key="3">
    <source>
        <dbReference type="EMBL" id="PNY16428.1"/>
    </source>
</evidence>
<feature type="compositionally biased region" description="Pro residues" evidence="1">
    <location>
        <begin position="102"/>
        <end position="114"/>
    </location>
</feature>
<sequence>MYPVVVTKVVDICLSFSTHGHVTRSDTRSSSYDVFGTMWYFFNFQSCASYPSCYDGLIGYRLLIVLRWSSIMERLKQRAEFSNPLNTRSPPSSHPKSDSSPSSPPSPVVVTPPPPTLRGPHVRWRLVSFVAELVNDVQFSSSVISLLDLASVGIKSPPLTFVCFVVVVIVTITVNSWFVDMSFLCCRSGSFTVLCFTWWNLYALFGWKLLMTYIHQDFIWSAFVRKGSIHSFSVLTVVIAHRAIGLANIFSGDYCSCGAQSR</sequence>
<evidence type="ECO:0000313" key="4">
    <source>
        <dbReference type="Proteomes" id="UP000236291"/>
    </source>
</evidence>
<feature type="region of interest" description="Disordered" evidence="1">
    <location>
        <begin position="82"/>
        <end position="114"/>
    </location>
</feature>
<dbReference type="Proteomes" id="UP000236291">
    <property type="component" value="Unassembled WGS sequence"/>
</dbReference>
<reference evidence="3 4" key="2">
    <citation type="journal article" date="2017" name="Front. Plant Sci.">
        <title>Gene Classification and Mining of Molecular Markers Useful in Red Clover (Trifolium pratense) Breeding.</title>
        <authorList>
            <person name="Istvanek J."/>
            <person name="Dluhosova J."/>
            <person name="Dluhos P."/>
            <person name="Patkova L."/>
            <person name="Nedelnik J."/>
            <person name="Repkova J."/>
        </authorList>
    </citation>
    <scope>NUCLEOTIDE SEQUENCE [LARGE SCALE GENOMIC DNA]</scope>
    <source>
        <strain evidence="4">cv. Tatra</strain>
        <tissue evidence="3">Young leaves</tissue>
    </source>
</reference>
<feature type="transmembrane region" description="Helical" evidence="2">
    <location>
        <begin position="191"/>
        <end position="210"/>
    </location>
</feature>
<dbReference type="EMBL" id="ASHM01008511">
    <property type="protein sequence ID" value="PNY16428.1"/>
    <property type="molecule type" value="Genomic_DNA"/>
</dbReference>
<proteinExistence type="predicted"/>
<keyword evidence="2" id="KW-1133">Transmembrane helix</keyword>
<comment type="caution">
    <text evidence="3">The sequence shown here is derived from an EMBL/GenBank/DDBJ whole genome shotgun (WGS) entry which is preliminary data.</text>
</comment>
<organism evidence="3 4">
    <name type="scientific">Trifolium pratense</name>
    <name type="common">Red clover</name>
    <dbReference type="NCBI Taxonomy" id="57577"/>
    <lineage>
        <taxon>Eukaryota</taxon>
        <taxon>Viridiplantae</taxon>
        <taxon>Streptophyta</taxon>
        <taxon>Embryophyta</taxon>
        <taxon>Tracheophyta</taxon>
        <taxon>Spermatophyta</taxon>
        <taxon>Magnoliopsida</taxon>
        <taxon>eudicotyledons</taxon>
        <taxon>Gunneridae</taxon>
        <taxon>Pentapetalae</taxon>
        <taxon>rosids</taxon>
        <taxon>fabids</taxon>
        <taxon>Fabales</taxon>
        <taxon>Fabaceae</taxon>
        <taxon>Papilionoideae</taxon>
        <taxon>50 kb inversion clade</taxon>
        <taxon>NPAAA clade</taxon>
        <taxon>Hologalegina</taxon>
        <taxon>IRL clade</taxon>
        <taxon>Trifolieae</taxon>
        <taxon>Trifolium</taxon>
    </lineage>
</organism>
<dbReference type="AlphaFoldDB" id="A0A2K3PMC4"/>
<protein>
    <submittedName>
        <fullName evidence="3">Uncharacterized protein</fullName>
    </submittedName>
</protein>
<keyword evidence="2" id="KW-0812">Transmembrane</keyword>
<evidence type="ECO:0000256" key="1">
    <source>
        <dbReference type="SAM" id="MobiDB-lite"/>
    </source>
</evidence>
<keyword evidence="2" id="KW-0472">Membrane</keyword>
<reference evidence="3 4" key="1">
    <citation type="journal article" date="2014" name="Am. J. Bot.">
        <title>Genome assembly and annotation for red clover (Trifolium pratense; Fabaceae).</title>
        <authorList>
            <person name="Istvanek J."/>
            <person name="Jaros M."/>
            <person name="Krenek A."/>
            <person name="Repkova J."/>
        </authorList>
    </citation>
    <scope>NUCLEOTIDE SEQUENCE [LARGE SCALE GENOMIC DNA]</scope>
    <source>
        <strain evidence="4">cv. Tatra</strain>
        <tissue evidence="3">Young leaves</tissue>
    </source>
</reference>
<feature type="transmembrane region" description="Helical" evidence="2">
    <location>
        <begin position="159"/>
        <end position="179"/>
    </location>
</feature>
<gene>
    <name evidence="3" type="ORF">L195_g013148</name>
</gene>